<dbReference type="NCBIfam" id="TIGR01324">
    <property type="entry name" value="cysta_beta_ly_B"/>
    <property type="match status" value="1"/>
</dbReference>
<dbReference type="InterPro" id="IPR015422">
    <property type="entry name" value="PyrdxlP-dep_Trfase_small"/>
</dbReference>
<dbReference type="PATRIC" id="fig|292.27.peg.84"/>
<sequence>MRPAPNRPAAGAQADTMLVTSGRTPAAHHGFVNPPVYRGSTVLAPSVADLLGYTQPYVYGRRGTPTTAALQDAMRALDHGAGVVLCPSGLAAITTALSSCLAAGDHLLMTDAVYRPARQLCDGVLRRAGIETTYFDPCASVDALAALIRPNTRALYLEAPASQSMEMCDVPALAALAHDRGLVVLIDNTWATPLFFDAFAHGADLVIQAGTKYLAGHADVMIGMVSASAHMLPALEQYQRDTGQCIGSDDAFLALRGLRTLGVRIRQHQANALHVARWLAARPEVRRVCYPALEDDPGHALWARDFGGATGLFSVVLRPAPAQAVAALLEGLAYFGLGYSWGGYESLAMPFDCTAYRTASHWDPGGPCVRFHIGLENADDLIGDLEAGFARFNDAR</sequence>
<dbReference type="InterPro" id="IPR006233">
    <property type="entry name" value="Cys_b_lyase_bac"/>
</dbReference>
<comment type="caution">
    <text evidence="8">The sequence shown here is derived from an EMBL/GenBank/DDBJ whole genome shotgun (WGS) entry which is preliminary data.</text>
</comment>
<dbReference type="PANTHER" id="PTHR43500">
    <property type="entry name" value="CYSTATHIONINE BETA-LYASE-RELATED"/>
    <property type="match status" value="1"/>
</dbReference>
<feature type="modified residue" description="N6-(pyridoxal phosphate)lysine" evidence="6">
    <location>
        <position position="212"/>
    </location>
</feature>
<protein>
    <submittedName>
        <fullName evidence="8">Cystathionine beta-lyase</fullName>
        <ecNumber evidence="8">4.4.1.8</ecNumber>
    </submittedName>
</protein>
<evidence type="ECO:0000256" key="6">
    <source>
        <dbReference type="PIRSR" id="PIRSR001434-2"/>
    </source>
</evidence>
<evidence type="ECO:0000256" key="5">
    <source>
        <dbReference type="ARBA" id="ARBA00047517"/>
    </source>
</evidence>
<dbReference type="InterPro" id="IPR015424">
    <property type="entry name" value="PyrdxlP-dep_Trfase"/>
</dbReference>
<evidence type="ECO:0000256" key="7">
    <source>
        <dbReference type="RuleBase" id="RU362118"/>
    </source>
</evidence>
<comment type="similarity">
    <text evidence="2 7">Belongs to the trans-sulfuration enzymes family.</text>
</comment>
<evidence type="ECO:0000256" key="4">
    <source>
        <dbReference type="ARBA" id="ARBA00023239"/>
    </source>
</evidence>
<proteinExistence type="inferred from homology"/>
<dbReference type="FunFam" id="3.40.640.10:FF:000046">
    <property type="entry name" value="Cystathionine gamma-lyase"/>
    <property type="match status" value="1"/>
</dbReference>
<keyword evidence="3 6" id="KW-0663">Pyridoxal phosphate</keyword>
<evidence type="ECO:0000256" key="1">
    <source>
        <dbReference type="ARBA" id="ARBA00001933"/>
    </source>
</evidence>
<dbReference type="GO" id="GO:0019346">
    <property type="term" value="P:transsulfuration"/>
    <property type="evidence" value="ECO:0007669"/>
    <property type="project" value="InterPro"/>
</dbReference>
<dbReference type="GO" id="GO:0047804">
    <property type="term" value="F:cysteine-S-conjugate beta-lyase activity"/>
    <property type="evidence" value="ECO:0007669"/>
    <property type="project" value="InterPro"/>
</dbReference>
<evidence type="ECO:0000256" key="2">
    <source>
        <dbReference type="ARBA" id="ARBA00009077"/>
    </source>
</evidence>
<dbReference type="GO" id="GO:0030170">
    <property type="term" value="F:pyridoxal phosphate binding"/>
    <property type="evidence" value="ECO:0007669"/>
    <property type="project" value="InterPro"/>
</dbReference>
<comment type="catalytic activity">
    <reaction evidence="5">
        <text>L,L-cystathionine + H2O = L-homocysteine + pyruvate + NH4(+)</text>
        <dbReference type="Rhea" id="RHEA:13965"/>
        <dbReference type="ChEBI" id="CHEBI:15361"/>
        <dbReference type="ChEBI" id="CHEBI:15377"/>
        <dbReference type="ChEBI" id="CHEBI:28938"/>
        <dbReference type="ChEBI" id="CHEBI:58161"/>
        <dbReference type="ChEBI" id="CHEBI:58199"/>
    </reaction>
</comment>
<dbReference type="EMBL" id="LDWR01000001">
    <property type="protein sequence ID" value="KML63766.1"/>
    <property type="molecule type" value="Genomic_DNA"/>
</dbReference>
<dbReference type="RefSeq" id="WP_048242490.1">
    <property type="nucleotide sequence ID" value="NZ_LDWR01000001.1"/>
</dbReference>
<accession>A0A0J5XGD2</accession>
<dbReference type="Gene3D" id="3.90.1150.10">
    <property type="entry name" value="Aspartate Aminotransferase, domain 1"/>
    <property type="match status" value="1"/>
</dbReference>
<reference evidence="8 9" key="1">
    <citation type="submission" date="2015-05" db="EMBL/GenBank/DDBJ databases">
        <title>Draft genome of Burkholderia cepacia LK29.</title>
        <authorList>
            <person name="Chan X.Y."/>
        </authorList>
    </citation>
    <scope>NUCLEOTIDE SEQUENCE [LARGE SCALE GENOMIC DNA]</scope>
    <source>
        <strain evidence="8 9">LK29</strain>
    </source>
</reference>
<dbReference type="PANTHER" id="PTHR43500:SF1">
    <property type="entry name" value="CYSTATHIONINE BETA-LYASE-RELATED"/>
    <property type="match status" value="1"/>
</dbReference>
<dbReference type="Pfam" id="PF01053">
    <property type="entry name" value="Cys_Met_Meta_PP"/>
    <property type="match status" value="1"/>
</dbReference>
<organism evidence="8 9">
    <name type="scientific">Burkholderia cepacia</name>
    <name type="common">Pseudomonas cepacia</name>
    <dbReference type="NCBI Taxonomy" id="292"/>
    <lineage>
        <taxon>Bacteria</taxon>
        <taxon>Pseudomonadati</taxon>
        <taxon>Pseudomonadota</taxon>
        <taxon>Betaproteobacteria</taxon>
        <taxon>Burkholderiales</taxon>
        <taxon>Burkholderiaceae</taxon>
        <taxon>Burkholderia</taxon>
        <taxon>Burkholderia cepacia complex</taxon>
    </lineage>
</organism>
<dbReference type="EC" id="4.4.1.8" evidence="8"/>
<dbReference type="GO" id="GO:0019450">
    <property type="term" value="P:L-cysteine catabolic process to pyruvate"/>
    <property type="evidence" value="ECO:0007669"/>
    <property type="project" value="TreeGrafter"/>
</dbReference>
<evidence type="ECO:0000313" key="8">
    <source>
        <dbReference type="EMBL" id="KML63766.1"/>
    </source>
</evidence>
<name>A0A0J5XGD2_BURCE</name>
<dbReference type="AlphaFoldDB" id="A0A0J5XGD2"/>
<dbReference type="SUPFAM" id="SSF53383">
    <property type="entry name" value="PLP-dependent transferases"/>
    <property type="match status" value="1"/>
</dbReference>
<keyword evidence="4 8" id="KW-0456">Lyase</keyword>
<dbReference type="Gene3D" id="3.40.640.10">
    <property type="entry name" value="Type I PLP-dependent aspartate aminotransferase-like (Major domain)"/>
    <property type="match status" value="1"/>
</dbReference>
<comment type="cofactor">
    <cofactor evidence="1 7">
        <name>pyridoxal 5'-phosphate</name>
        <dbReference type="ChEBI" id="CHEBI:597326"/>
    </cofactor>
</comment>
<dbReference type="InterPro" id="IPR000277">
    <property type="entry name" value="Cys/Met-Metab_PyrdxlP-dep_enz"/>
</dbReference>
<evidence type="ECO:0000313" key="9">
    <source>
        <dbReference type="Proteomes" id="UP000036338"/>
    </source>
</evidence>
<evidence type="ECO:0000256" key="3">
    <source>
        <dbReference type="ARBA" id="ARBA00022898"/>
    </source>
</evidence>
<dbReference type="InterPro" id="IPR015421">
    <property type="entry name" value="PyrdxlP-dep_Trfase_major"/>
</dbReference>
<dbReference type="Proteomes" id="UP000036338">
    <property type="component" value="Unassembled WGS sequence"/>
</dbReference>
<gene>
    <name evidence="8" type="ORF">VL15_00410</name>
</gene>
<dbReference type="PIRSF" id="PIRSF001434">
    <property type="entry name" value="CGS"/>
    <property type="match status" value="1"/>
</dbReference>